<gene>
    <name evidence="1" type="ORF">HPP92_003260</name>
</gene>
<name>A0A835S5W3_VANPL</name>
<accession>A0A835S5W3</accession>
<sequence>MHHVHNFKVVKVLEGMITKLLIGFDVVEDSSMHWATVAGMLYVLEPDRQPT</sequence>
<proteinExistence type="predicted"/>
<dbReference type="AlphaFoldDB" id="A0A835S5W3"/>
<reference evidence="1 2" key="1">
    <citation type="journal article" date="2020" name="Nat. Food">
        <title>A phased Vanilla planifolia genome enables genetic improvement of flavour and production.</title>
        <authorList>
            <person name="Hasing T."/>
            <person name="Tang H."/>
            <person name="Brym M."/>
            <person name="Khazi F."/>
            <person name="Huang T."/>
            <person name="Chambers A.H."/>
        </authorList>
    </citation>
    <scope>NUCLEOTIDE SEQUENCE [LARGE SCALE GENOMIC DNA]</scope>
    <source>
        <tissue evidence="1">Leaf</tissue>
    </source>
</reference>
<evidence type="ECO:0000313" key="1">
    <source>
        <dbReference type="EMBL" id="KAG0503188.1"/>
    </source>
</evidence>
<protein>
    <submittedName>
        <fullName evidence="1">Uncharacterized protein</fullName>
    </submittedName>
</protein>
<evidence type="ECO:0000313" key="2">
    <source>
        <dbReference type="Proteomes" id="UP000639772"/>
    </source>
</evidence>
<comment type="caution">
    <text evidence="1">The sequence shown here is derived from an EMBL/GenBank/DDBJ whole genome shotgun (WGS) entry which is preliminary data.</text>
</comment>
<organism evidence="1 2">
    <name type="scientific">Vanilla planifolia</name>
    <name type="common">Vanilla</name>
    <dbReference type="NCBI Taxonomy" id="51239"/>
    <lineage>
        <taxon>Eukaryota</taxon>
        <taxon>Viridiplantae</taxon>
        <taxon>Streptophyta</taxon>
        <taxon>Embryophyta</taxon>
        <taxon>Tracheophyta</taxon>
        <taxon>Spermatophyta</taxon>
        <taxon>Magnoliopsida</taxon>
        <taxon>Liliopsida</taxon>
        <taxon>Asparagales</taxon>
        <taxon>Orchidaceae</taxon>
        <taxon>Vanilloideae</taxon>
        <taxon>Vanilleae</taxon>
        <taxon>Vanilla</taxon>
    </lineage>
</organism>
<dbReference type="Proteomes" id="UP000639772">
    <property type="component" value="Chromosome 1"/>
</dbReference>
<dbReference type="EMBL" id="JADCNM010000001">
    <property type="protein sequence ID" value="KAG0503188.1"/>
    <property type="molecule type" value="Genomic_DNA"/>
</dbReference>